<dbReference type="EMBL" id="CM007364">
    <property type="protein sequence ID" value="OIW13659.1"/>
    <property type="molecule type" value="Genomic_DNA"/>
</dbReference>
<dbReference type="InterPro" id="IPR008271">
    <property type="entry name" value="Ser/Thr_kinase_AS"/>
</dbReference>
<dbReference type="GO" id="GO:0005886">
    <property type="term" value="C:plasma membrane"/>
    <property type="evidence" value="ECO:0007669"/>
    <property type="project" value="UniProtKB-SubCell"/>
</dbReference>
<dbReference type="PANTHER" id="PTHR27002">
    <property type="entry name" value="RECEPTOR-LIKE SERINE/THREONINE-PROTEIN KINASE SD1-8"/>
    <property type="match status" value="1"/>
</dbReference>
<feature type="domain" description="Protein kinase" evidence="16">
    <location>
        <begin position="530"/>
        <end position="816"/>
    </location>
</feature>
<evidence type="ECO:0000256" key="1">
    <source>
        <dbReference type="ARBA" id="ARBA00004251"/>
    </source>
</evidence>
<dbReference type="AlphaFoldDB" id="A0A4P1RM53"/>
<dbReference type="SMART" id="SM00220">
    <property type="entry name" value="S_TKc"/>
    <property type="match status" value="1"/>
</dbReference>
<protein>
    <recommendedName>
        <fullName evidence="13">Receptor-like serine/threonine-protein kinase</fullName>
        <ecNumber evidence="13">2.7.11.1</ecNumber>
    </recommendedName>
</protein>
<comment type="catalytic activity">
    <reaction evidence="12 13">
        <text>L-seryl-[protein] + ATP = O-phospho-L-seryl-[protein] + ADP + H(+)</text>
        <dbReference type="Rhea" id="RHEA:17989"/>
        <dbReference type="Rhea" id="RHEA-COMP:9863"/>
        <dbReference type="Rhea" id="RHEA-COMP:11604"/>
        <dbReference type="ChEBI" id="CHEBI:15378"/>
        <dbReference type="ChEBI" id="CHEBI:29999"/>
        <dbReference type="ChEBI" id="CHEBI:30616"/>
        <dbReference type="ChEBI" id="CHEBI:83421"/>
        <dbReference type="ChEBI" id="CHEBI:456216"/>
        <dbReference type="EC" id="2.7.11.1"/>
    </reaction>
</comment>
<feature type="transmembrane region" description="Helical" evidence="14">
    <location>
        <begin position="425"/>
        <end position="447"/>
    </location>
</feature>
<dbReference type="Pfam" id="PF01453">
    <property type="entry name" value="B_lectin"/>
    <property type="match status" value="1"/>
</dbReference>
<evidence type="ECO:0000256" key="14">
    <source>
        <dbReference type="SAM" id="Phobius"/>
    </source>
</evidence>
<dbReference type="Gene3D" id="3.30.200.20">
    <property type="entry name" value="Phosphorylase Kinase, domain 1"/>
    <property type="match status" value="1"/>
</dbReference>
<dbReference type="SUPFAM" id="SSF56112">
    <property type="entry name" value="Protein kinase-like (PK-like)"/>
    <property type="match status" value="1"/>
</dbReference>
<sequence length="848" mass="95326">MVHTSLVFFWVVLLCLCLDFGAAIDTITSSELVKDPQTISSKNGLFTLGFFSPKNSTNRYVGIWYLSESNILWVANRNQPLKFNSSGTVTISRDGNLVVLNRENKTIWSSNATYIASNSTAQLQDTGNLVLQDSNTGEVIWESFKHPTNVYIPNMKLSRNRITGEEVSFTSWKNSSDPSVGYFSCSLERLSAPELFLWVNGTLPYYRSGPWNGEIFIGFRPLTTGYLKGCNVSDEDDGTVYFSCDSTDQYDFRTVALSPEGLFETASWKNKKKISSDVFHGTNCNQYGVCGAFGSCDWQTSPVCSCLSGYQAKNVEEWNRKNWTSGCVRKVPLQCGSEVRKDGFLKLEKMKVPDYLQKSASLENECSAQCLQNCSCVAYAYDTGIGCMSWFGDLIDTQKFSDGGLDLYIRMPPSELDKHSGKRRVIIAAAVSTIGVTTLAICVYLLWKWSAKPTAQPSARGSYLIEFKEDKCMQFYHSRKRKRDVIFWFNRGESTAVDRTGKKIGEQSQVELHEQLLFDTETLALATNNFDSSNKLGQGGFGPVYKGKLKDGREIAVKRLSKASGQGLEEFMNEVVVISKLQHRNLVRLLGCCREGEEKMLIYEYMLNKSLDTFIFGPSEHKLLDWGKRFSIIEGIARGLLYLHRDSRLRIIHRDLKASNILLDEELNPKISDFGLAKIFGGRGDEASTSRVVGTYGYMAPEYAMEGIVSEKSDVFSFGVLVLEIVSGRKNTSFYNNEQFRSLVRFVWKLWNEDNIISAIDQSICDPMHEKDIVRCVHIGLLCVQEGARHRPNMATVISMLNSEIVNLPPPKQPAFIEKPDICKSLSSEERHASHSNNIVSITDIKGR</sequence>
<accession>A0A4P1RM53</accession>
<dbReference type="PROSITE" id="PS50948">
    <property type="entry name" value="PAN"/>
    <property type="match status" value="1"/>
</dbReference>
<dbReference type="Pfam" id="PF08276">
    <property type="entry name" value="PAN_2"/>
    <property type="match status" value="1"/>
</dbReference>
<dbReference type="PANTHER" id="PTHR27002:SF1082">
    <property type="entry name" value="OS06G0693000 PROTEIN"/>
    <property type="match status" value="1"/>
</dbReference>
<keyword evidence="5 15" id="KW-0732">Signal</keyword>
<dbReference type="InterPro" id="IPR000858">
    <property type="entry name" value="S_locus_glycoprot_dom"/>
</dbReference>
<feature type="domain" description="Bulb-type lectin" evidence="17">
    <location>
        <begin position="24"/>
        <end position="144"/>
    </location>
</feature>
<dbReference type="EC" id="2.7.11.1" evidence="13"/>
<dbReference type="GO" id="GO:0005524">
    <property type="term" value="F:ATP binding"/>
    <property type="evidence" value="ECO:0007669"/>
    <property type="project" value="UniProtKB-KW"/>
</dbReference>
<evidence type="ECO:0000256" key="6">
    <source>
        <dbReference type="ARBA" id="ARBA00022741"/>
    </source>
</evidence>
<dbReference type="SMART" id="SM00473">
    <property type="entry name" value="PAN_AP"/>
    <property type="match status" value="1"/>
</dbReference>
<dbReference type="GO" id="GO:0106310">
    <property type="term" value="F:protein serine kinase activity"/>
    <property type="evidence" value="ECO:0007669"/>
    <property type="project" value="RHEA"/>
</dbReference>
<gene>
    <name evidence="19" type="ORF">TanjilG_08001</name>
</gene>
<keyword evidence="14" id="KW-0472">Membrane</keyword>
<feature type="domain" description="Apple" evidence="18">
    <location>
        <begin position="335"/>
        <end position="412"/>
    </location>
</feature>
<dbReference type="PROSITE" id="PS50011">
    <property type="entry name" value="PROTEIN_KINASE_DOM"/>
    <property type="match status" value="1"/>
</dbReference>
<evidence type="ECO:0000256" key="12">
    <source>
        <dbReference type="ARBA" id="ARBA00048679"/>
    </source>
</evidence>
<keyword evidence="7 13" id="KW-0418">Kinase</keyword>
<dbReference type="CDD" id="cd14066">
    <property type="entry name" value="STKc_IRAK"/>
    <property type="match status" value="1"/>
</dbReference>
<evidence type="ECO:0000313" key="19">
    <source>
        <dbReference type="EMBL" id="OIW13659.1"/>
    </source>
</evidence>
<dbReference type="InterPro" id="IPR001480">
    <property type="entry name" value="Bulb-type_lectin_dom"/>
</dbReference>
<proteinExistence type="inferred from homology"/>
<name>A0A4P1RM53_LUPAN</name>
<feature type="signal peptide" evidence="15">
    <location>
        <begin position="1"/>
        <end position="23"/>
    </location>
</feature>
<keyword evidence="14" id="KW-1133">Transmembrane helix</keyword>
<evidence type="ECO:0000256" key="11">
    <source>
        <dbReference type="ARBA" id="ARBA00047899"/>
    </source>
</evidence>
<dbReference type="GO" id="GO:0048544">
    <property type="term" value="P:recognition of pollen"/>
    <property type="evidence" value="ECO:0007669"/>
    <property type="project" value="InterPro"/>
</dbReference>
<comment type="similarity">
    <text evidence="13">Belongs to the protein kinase superfamily. Ser/Thr protein kinase family.</text>
</comment>
<evidence type="ECO:0000313" key="20">
    <source>
        <dbReference type="Proteomes" id="UP000188354"/>
    </source>
</evidence>
<evidence type="ECO:0000259" key="16">
    <source>
        <dbReference type="PROSITE" id="PS50011"/>
    </source>
</evidence>
<keyword evidence="20" id="KW-1185">Reference proteome</keyword>
<keyword evidence="4 13" id="KW-0808">Transferase</keyword>
<dbReference type="Gene3D" id="1.10.510.10">
    <property type="entry name" value="Transferase(Phosphotransferase) domain 1"/>
    <property type="match status" value="1"/>
</dbReference>
<evidence type="ECO:0000256" key="2">
    <source>
        <dbReference type="ARBA" id="ARBA00022475"/>
    </source>
</evidence>
<comment type="catalytic activity">
    <reaction evidence="11 13">
        <text>L-threonyl-[protein] + ATP = O-phospho-L-threonyl-[protein] + ADP + H(+)</text>
        <dbReference type="Rhea" id="RHEA:46608"/>
        <dbReference type="Rhea" id="RHEA-COMP:11060"/>
        <dbReference type="Rhea" id="RHEA-COMP:11605"/>
        <dbReference type="ChEBI" id="CHEBI:15378"/>
        <dbReference type="ChEBI" id="CHEBI:30013"/>
        <dbReference type="ChEBI" id="CHEBI:30616"/>
        <dbReference type="ChEBI" id="CHEBI:61977"/>
        <dbReference type="ChEBI" id="CHEBI:456216"/>
        <dbReference type="EC" id="2.7.11.1"/>
    </reaction>
</comment>
<dbReference type="Gramene" id="OIW13659">
    <property type="protein sequence ID" value="OIW13659"/>
    <property type="gene ID" value="TanjilG_08001"/>
</dbReference>
<evidence type="ECO:0000259" key="17">
    <source>
        <dbReference type="PROSITE" id="PS50927"/>
    </source>
</evidence>
<dbReference type="InterPro" id="IPR000719">
    <property type="entry name" value="Prot_kinase_dom"/>
</dbReference>
<dbReference type="Pfam" id="PF00954">
    <property type="entry name" value="S_locus_glycop"/>
    <property type="match status" value="1"/>
</dbReference>
<keyword evidence="8 13" id="KW-0067">ATP-binding</keyword>
<evidence type="ECO:0000256" key="10">
    <source>
        <dbReference type="ARBA" id="ARBA00023180"/>
    </source>
</evidence>
<keyword evidence="9" id="KW-1015">Disulfide bond</keyword>
<keyword evidence="6 13" id="KW-0547">Nucleotide-binding</keyword>
<comment type="subcellular location">
    <subcellularLocation>
        <location evidence="1">Cell membrane</location>
        <topology evidence="1">Single-pass type I membrane protein</topology>
    </subcellularLocation>
</comment>
<dbReference type="SMART" id="SM00108">
    <property type="entry name" value="B_lectin"/>
    <property type="match status" value="1"/>
</dbReference>
<evidence type="ECO:0000259" key="18">
    <source>
        <dbReference type="PROSITE" id="PS50948"/>
    </source>
</evidence>
<dbReference type="InterPro" id="IPR024171">
    <property type="entry name" value="SRK-like_kinase"/>
</dbReference>
<reference evidence="19 20" key="1">
    <citation type="journal article" date="2017" name="Plant Biotechnol. J.">
        <title>A comprehensive draft genome sequence for lupin (Lupinus angustifolius), an emerging health food: insights into plant-microbe interactions and legume evolution.</title>
        <authorList>
            <person name="Hane J.K."/>
            <person name="Ming Y."/>
            <person name="Kamphuis L.G."/>
            <person name="Nelson M.N."/>
            <person name="Garg G."/>
            <person name="Atkins C.A."/>
            <person name="Bayer P.E."/>
            <person name="Bravo A."/>
            <person name="Bringans S."/>
            <person name="Cannon S."/>
            <person name="Edwards D."/>
            <person name="Foley R."/>
            <person name="Gao L.L."/>
            <person name="Harrison M.J."/>
            <person name="Huang W."/>
            <person name="Hurgobin B."/>
            <person name="Li S."/>
            <person name="Liu C.W."/>
            <person name="McGrath A."/>
            <person name="Morahan G."/>
            <person name="Murray J."/>
            <person name="Weller J."/>
            <person name="Jian J."/>
            <person name="Singh K.B."/>
        </authorList>
    </citation>
    <scope>NUCLEOTIDE SEQUENCE [LARGE SCALE GENOMIC DNA]</scope>
    <source>
        <strain evidence="20">cv. Tanjil</strain>
        <tissue evidence="19">Whole plant</tissue>
    </source>
</reference>
<evidence type="ECO:0000256" key="4">
    <source>
        <dbReference type="ARBA" id="ARBA00022679"/>
    </source>
</evidence>
<dbReference type="PIRSF" id="PIRSF000641">
    <property type="entry name" value="SRK"/>
    <property type="match status" value="1"/>
</dbReference>
<dbReference type="GO" id="GO:0004674">
    <property type="term" value="F:protein serine/threonine kinase activity"/>
    <property type="evidence" value="ECO:0007669"/>
    <property type="project" value="UniProtKB-KW"/>
</dbReference>
<evidence type="ECO:0000256" key="5">
    <source>
        <dbReference type="ARBA" id="ARBA00022729"/>
    </source>
</evidence>
<dbReference type="SUPFAM" id="SSF51110">
    <property type="entry name" value="alpha-D-mannose-specific plant lectins"/>
    <property type="match status" value="1"/>
</dbReference>
<dbReference type="PROSITE" id="PS00108">
    <property type="entry name" value="PROTEIN_KINASE_ST"/>
    <property type="match status" value="1"/>
</dbReference>
<dbReference type="InterPro" id="IPR036426">
    <property type="entry name" value="Bulb-type_lectin_dom_sf"/>
</dbReference>
<evidence type="ECO:0000256" key="9">
    <source>
        <dbReference type="ARBA" id="ARBA00023157"/>
    </source>
</evidence>
<dbReference type="Proteomes" id="UP000188354">
    <property type="component" value="Chromosome LG04"/>
</dbReference>
<dbReference type="Gene3D" id="2.90.10.10">
    <property type="entry name" value="Bulb-type lectin domain"/>
    <property type="match status" value="1"/>
</dbReference>
<evidence type="ECO:0000256" key="8">
    <source>
        <dbReference type="ARBA" id="ARBA00022840"/>
    </source>
</evidence>
<feature type="chain" id="PRO_5020038817" description="Receptor-like serine/threonine-protein kinase" evidence="15">
    <location>
        <begin position="24"/>
        <end position="848"/>
    </location>
</feature>
<dbReference type="InterPro" id="IPR003609">
    <property type="entry name" value="Pan_app"/>
</dbReference>
<evidence type="ECO:0000256" key="13">
    <source>
        <dbReference type="PIRNR" id="PIRNR000641"/>
    </source>
</evidence>
<dbReference type="PROSITE" id="PS50927">
    <property type="entry name" value="BULB_LECTIN"/>
    <property type="match status" value="1"/>
</dbReference>
<evidence type="ECO:0000256" key="7">
    <source>
        <dbReference type="ARBA" id="ARBA00022777"/>
    </source>
</evidence>
<dbReference type="CDD" id="cd00028">
    <property type="entry name" value="B_lectin"/>
    <property type="match status" value="1"/>
</dbReference>
<organism evidence="19 20">
    <name type="scientific">Lupinus angustifolius</name>
    <name type="common">Narrow-leaved blue lupine</name>
    <dbReference type="NCBI Taxonomy" id="3871"/>
    <lineage>
        <taxon>Eukaryota</taxon>
        <taxon>Viridiplantae</taxon>
        <taxon>Streptophyta</taxon>
        <taxon>Embryophyta</taxon>
        <taxon>Tracheophyta</taxon>
        <taxon>Spermatophyta</taxon>
        <taxon>Magnoliopsida</taxon>
        <taxon>eudicotyledons</taxon>
        <taxon>Gunneridae</taxon>
        <taxon>Pentapetalae</taxon>
        <taxon>rosids</taxon>
        <taxon>fabids</taxon>
        <taxon>Fabales</taxon>
        <taxon>Fabaceae</taxon>
        <taxon>Papilionoideae</taxon>
        <taxon>50 kb inversion clade</taxon>
        <taxon>genistoids sensu lato</taxon>
        <taxon>core genistoids</taxon>
        <taxon>Genisteae</taxon>
        <taxon>Lupinus</taxon>
    </lineage>
</organism>
<evidence type="ECO:0000256" key="3">
    <source>
        <dbReference type="ARBA" id="ARBA00022527"/>
    </source>
</evidence>
<dbReference type="FunFam" id="2.90.10.10:FF:000001">
    <property type="entry name" value="G-type lectin S-receptor-like serine/threonine-protein kinase"/>
    <property type="match status" value="1"/>
</dbReference>
<dbReference type="FunFam" id="3.30.200.20:FF:000418">
    <property type="entry name" value="G-type lectin S-receptor-like serine/threonine-protein kinase"/>
    <property type="match status" value="1"/>
</dbReference>
<evidence type="ECO:0000256" key="15">
    <source>
        <dbReference type="SAM" id="SignalP"/>
    </source>
</evidence>
<dbReference type="InterPro" id="IPR001245">
    <property type="entry name" value="Ser-Thr/Tyr_kinase_cat_dom"/>
</dbReference>
<dbReference type="FunFam" id="1.10.510.10:FF:000060">
    <property type="entry name" value="G-type lectin S-receptor-like serine/threonine-protein kinase"/>
    <property type="match status" value="1"/>
</dbReference>
<dbReference type="Pfam" id="PF07714">
    <property type="entry name" value="PK_Tyr_Ser-Thr"/>
    <property type="match status" value="1"/>
</dbReference>
<keyword evidence="2" id="KW-1003">Cell membrane</keyword>
<keyword evidence="10" id="KW-0325">Glycoprotein</keyword>
<dbReference type="InterPro" id="IPR011009">
    <property type="entry name" value="Kinase-like_dom_sf"/>
</dbReference>
<keyword evidence="14" id="KW-0812">Transmembrane</keyword>
<dbReference type="CDD" id="cd01098">
    <property type="entry name" value="PAN_AP_plant"/>
    <property type="match status" value="1"/>
</dbReference>
<keyword evidence="3 13" id="KW-0723">Serine/threonine-protein kinase</keyword>